<sequence>MLRYINPEAAKPKCVSIFTKVGCPFCAKAKAMLQEHKLPYEEMVLGKDYTVRSLLAVAGATTVPQVFIDGRLVGGSEALEAYFATAAV</sequence>
<keyword evidence="4" id="KW-1015">Disulfide bond</keyword>
<name>A0ABV0KLK2_9CYAN</name>
<keyword evidence="3" id="KW-0249">Electron transport</keyword>
<evidence type="ECO:0000256" key="2">
    <source>
        <dbReference type="ARBA" id="ARBA00022448"/>
    </source>
</evidence>
<evidence type="ECO:0000256" key="3">
    <source>
        <dbReference type="ARBA" id="ARBA00022982"/>
    </source>
</evidence>
<dbReference type="InterPro" id="IPR002109">
    <property type="entry name" value="Glutaredoxin"/>
</dbReference>
<gene>
    <name evidence="7" type="ORF">NDI38_16935</name>
</gene>
<comment type="similarity">
    <text evidence="1">Belongs to the glutaredoxin family.</text>
</comment>
<proteinExistence type="inferred from homology"/>
<keyword evidence="5" id="KW-0676">Redox-active center</keyword>
<keyword evidence="8" id="KW-1185">Reference proteome</keyword>
<dbReference type="InterPro" id="IPR011767">
    <property type="entry name" value="GLR_AS"/>
</dbReference>
<evidence type="ECO:0000256" key="4">
    <source>
        <dbReference type="ARBA" id="ARBA00023157"/>
    </source>
</evidence>
<feature type="domain" description="Glutaredoxin" evidence="6">
    <location>
        <begin position="15"/>
        <end position="73"/>
    </location>
</feature>
<evidence type="ECO:0000256" key="1">
    <source>
        <dbReference type="ARBA" id="ARBA00007787"/>
    </source>
</evidence>
<organism evidence="7 8">
    <name type="scientific">Stenomitos frigidus AS-A4</name>
    <dbReference type="NCBI Taxonomy" id="2933935"/>
    <lineage>
        <taxon>Bacteria</taxon>
        <taxon>Bacillati</taxon>
        <taxon>Cyanobacteriota</taxon>
        <taxon>Cyanophyceae</taxon>
        <taxon>Leptolyngbyales</taxon>
        <taxon>Leptolyngbyaceae</taxon>
        <taxon>Stenomitos</taxon>
    </lineage>
</organism>
<dbReference type="PANTHER" id="PTHR46679:SF1">
    <property type="entry name" value="GLUTAREDOXIN-2, MITOCHONDRIAL"/>
    <property type="match status" value="1"/>
</dbReference>
<dbReference type="PRINTS" id="PR00160">
    <property type="entry name" value="GLUTAREDOXIN"/>
</dbReference>
<evidence type="ECO:0000313" key="7">
    <source>
        <dbReference type="EMBL" id="MEP1060124.1"/>
    </source>
</evidence>
<evidence type="ECO:0000259" key="6">
    <source>
        <dbReference type="Pfam" id="PF00462"/>
    </source>
</evidence>
<dbReference type="Proteomes" id="UP001476950">
    <property type="component" value="Unassembled WGS sequence"/>
</dbReference>
<dbReference type="InterPro" id="IPR036249">
    <property type="entry name" value="Thioredoxin-like_sf"/>
</dbReference>
<keyword evidence="2" id="KW-0813">Transport</keyword>
<dbReference type="Gene3D" id="3.40.30.10">
    <property type="entry name" value="Glutaredoxin"/>
    <property type="match status" value="1"/>
</dbReference>
<dbReference type="PROSITE" id="PS00195">
    <property type="entry name" value="GLUTAREDOXIN_1"/>
    <property type="match status" value="1"/>
</dbReference>
<evidence type="ECO:0000313" key="8">
    <source>
        <dbReference type="Proteomes" id="UP001476950"/>
    </source>
</evidence>
<dbReference type="NCBIfam" id="TIGR02190">
    <property type="entry name" value="GlrX-dom"/>
    <property type="match status" value="1"/>
</dbReference>
<dbReference type="InterPro" id="IPR014025">
    <property type="entry name" value="Glutaredoxin_subgr"/>
</dbReference>
<dbReference type="SUPFAM" id="SSF52833">
    <property type="entry name" value="Thioredoxin-like"/>
    <property type="match status" value="1"/>
</dbReference>
<dbReference type="PROSITE" id="PS51354">
    <property type="entry name" value="GLUTAREDOXIN_2"/>
    <property type="match status" value="1"/>
</dbReference>
<protein>
    <submittedName>
        <fullName evidence="7">Glutathione S-transferase N-terminal domain-containing protein</fullName>
    </submittedName>
</protein>
<reference evidence="7 8" key="1">
    <citation type="submission" date="2022-04" db="EMBL/GenBank/DDBJ databases">
        <title>Positive selection, recombination, and allopatry shape intraspecific diversity of widespread and dominant cyanobacteria.</title>
        <authorList>
            <person name="Wei J."/>
            <person name="Shu W."/>
            <person name="Hu C."/>
        </authorList>
    </citation>
    <scope>NUCLEOTIDE SEQUENCE [LARGE SCALE GENOMIC DNA]</scope>
    <source>
        <strain evidence="7 8">AS-A4</strain>
    </source>
</reference>
<dbReference type="EMBL" id="JAMPLM010000015">
    <property type="protein sequence ID" value="MEP1060124.1"/>
    <property type="molecule type" value="Genomic_DNA"/>
</dbReference>
<comment type="caution">
    <text evidence="7">The sequence shown here is derived from an EMBL/GenBank/DDBJ whole genome shotgun (WGS) entry which is preliminary data.</text>
</comment>
<accession>A0ABV0KLK2</accession>
<dbReference type="InterPro" id="IPR011906">
    <property type="entry name" value="Glutaredoxin_dom"/>
</dbReference>
<dbReference type="PANTHER" id="PTHR46679">
    <property type="match status" value="1"/>
</dbReference>
<evidence type="ECO:0000256" key="5">
    <source>
        <dbReference type="ARBA" id="ARBA00023284"/>
    </source>
</evidence>
<dbReference type="Pfam" id="PF00462">
    <property type="entry name" value="Glutaredoxin"/>
    <property type="match status" value="1"/>
</dbReference>